<name>A0AAU9XWE5_9CNID</name>
<dbReference type="Pfam" id="PF21203">
    <property type="entry name" value="ECM10"/>
    <property type="match status" value="1"/>
</dbReference>
<comment type="subcellular location">
    <subcellularLocation>
        <location evidence="1">Endoplasmic reticulum membrane</location>
        <topology evidence="1">Single-pass type I membrane protein</topology>
    </subcellularLocation>
</comment>
<evidence type="ECO:0000313" key="10">
    <source>
        <dbReference type="EMBL" id="CAH3160730.1"/>
    </source>
</evidence>
<evidence type="ECO:0000256" key="5">
    <source>
        <dbReference type="ARBA" id="ARBA00022729"/>
    </source>
</evidence>
<evidence type="ECO:0000256" key="3">
    <source>
        <dbReference type="ARBA" id="ARBA00020105"/>
    </source>
</evidence>
<feature type="signal peptide" evidence="9">
    <location>
        <begin position="1"/>
        <end position="26"/>
    </location>
</feature>
<reference evidence="10 11" key="1">
    <citation type="submission" date="2022-05" db="EMBL/GenBank/DDBJ databases">
        <authorList>
            <consortium name="Genoscope - CEA"/>
            <person name="William W."/>
        </authorList>
    </citation>
    <scope>NUCLEOTIDE SEQUENCE [LARGE SCALE GENOMIC DNA]</scope>
</reference>
<dbReference type="GO" id="GO:0072546">
    <property type="term" value="C:EMC complex"/>
    <property type="evidence" value="ECO:0007669"/>
    <property type="project" value="TreeGrafter"/>
</dbReference>
<evidence type="ECO:0000313" key="11">
    <source>
        <dbReference type="Proteomes" id="UP001159428"/>
    </source>
</evidence>
<dbReference type="PANTHER" id="PTHR21397:SF4">
    <property type="entry name" value="ER MEMBRANE PROTEIN COMPLEX SUBUNIT 10"/>
    <property type="match status" value="1"/>
</dbReference>
<evidence type="ECO:0000256" key="9">
    <source>
        <dbReference type="SAM" id="SignalP"/>
    </source>
</evidence>
<dbReference type="CDD" id="cd22209">
    <property type="entry name" value="EMC10"/>
    <property type="match status" value="1"/>
</dbReference>
<keyword evidence="8" id="KW-0472">Membrane</keyword>
<comment type="caution">
    <text evidence="10">The sequence shown here is derived from an EMBL/GenBank/DDBJ whole genome shotgun (WGS) entry which is preliminary data.</text>
</comment>
<feature type="chain" id="PRO_5043740115" description="ER membrane protein complex subunit 10" evidence="9">
    <location>
        <begin position="27"/>
        <end position="240"/>
    </location>
</feature>
<organism evidence="10 11">
    <name type="scientific">Pocillopora meandrina</name>
    <dbReference type="NCBI Taxonomy" id="46732"/>
    <lineage>
        <taxon>Eukaryota</taxon>
        <taxon>Metazoa</taxon>
        <taxon>Cnidaria</taxon>
        <taxon>Anthozoa</taxon>
        <taxon>Hexacorallia</taxon>
        <taxon>Scleractinia</taxon>
        <taxon>Astrocoeniina</taxon>
        <taxon>Pocilloporidae</taxon>
        <taxon>Pocillopora</taxon>
    </lineage>
</organism>
<evidence type="ECO:0000256" key="8">
    <source>
        <dbReference type="ARBA" id="ARBA00023136"/>
    </source>
</evidence>
<protein>
    <recommendedName>
        <fullName evidence="3">ER membrane protein complex subunit 10</fullName>
    </recommendedName>
</protein>
<dbReference type="EMBL" id="CALNXJ010000076">
    <property type="protein sequence ID" value="CAH3160730.1"/>
    <property type="molecule type" value="Genomic_DNA"/>
</dbReference>
<dbReference type="AlphaFoldDB" id="A0AAU9XWE5"/>
<proteinExistence type="inferred from homology"/>
<dbReference type="PANTHER" id="PTHR21397">
    <property type="entry name" value="CHROMATIN COMPLEXES SUBUNIT BAP18-RELATED"/>
    <property type="match status" value="1"/>
</dbReference>
<sequence length="240" mass="26481">MAGRKQNFFLSPLLLFLQISFKMVLCVESRGDELVFTLEHCLTEGTNAVFKPRGTIHVKSLKSSSGIFSEQETLSFEDVNNLRDLASTNGYYRIRLRPKSAESSDDVDNSVTTFVKACALFTSRLTETITLSLDNAGHLYGVGLIVPDGGCEAKTLNLDGMSLPSSFNTSVVVMLQGTGQLPETATYIQKLEKEKRDKAAGQTQDNRSFLAKYWMYIVPVVVLMMLTSQQPEQQGEGGSQ</sequence>
<keyword evidence="4" id="KW-0812">Transmembrane</keyword>
<evidence type="ECO:0000256" key="2">
    <source>
        <dbReference type="ARBA" id="ARBA00007695"/>
    </source>
</evidence>
<evidence type="ECO:0000256" key="1">
    <source>
        <dbReference type="ARBA" id="ARBA00004115"/>
    </source>
</evidence>
<evidence type="ECO:0000256" key="7">
    <source>
        <dbReference type="ARBA" id="ARBA00022989"/>
    </source>
</evidence>
<keyword evidence="6" id="KW-0256">Endoplasmic reticulum</keyword>
<accession>A0AAU9XWE5</accession>
<evidence type="ECO:0000256" key="4">
    <source>
        <dbReference type="ARBA" id="ARBA00022692"/>
    </source>
</evidence>
<dbReference type="Proteomes" id="UP001159428">
    <property type="component" value="Unassembled WGS sequence"/>
</dbReference>
<keyword evidence="5 9" id="KW-0732">Signal</keyword>
<comment type="similarity">
    <text evidence="2">Belongs to the EMC10 family.</text>
</comment>
<evidence type="ECO:0000256" key="6">
    <source>
        <dbReference type="ARBA" id="ARBA00022824"/>
    </source>
</evidence>
<gene>
    <name evidence="10" type="ORF">PMEA_00032516</name>
</gene>
<keyword evidence="11" id="KW-1185">Reference proteome</keyword>
<keyword evidence="7" id="KW-1133">Transmembrane helix</keyword>